<evidence type="ECO:0000313" key="1">
    <source>
        <dbReference type="EMBL" id="KAI4305442.1"/>
    </source>
</evidence>
<keyword evidence="2" id="KW-1185">Reference proteome</keyword>
<proteinExistence type="predicted"/>
<comment type="caution">
    <text evidence="1">The sequence shown here is derived from an EMBL/GenBank/DDBJ whole genome shotgun (WGS) entry which is preliminary data.</text>
</comment>
<organism evidence="1 2">
    <name type="scientific">Bauhinia variegata</name>
    <name type="common">Purple orchid tree</name>
    <name type="synonym">Phanera variegata</name>
    <dbReference type="NCBI Taxonomy" id="167791"/>
    <lineage>
        <taxon>Eukaryota</taxon>
        <taxon>Viridiplantae</taxon>
        <taxon>Streptophyta</taxon>
        <taxon>Embryophyta</taxon>
        <taxon>Tracheophyta</taxon>
        <taxon>Spermatophyta</taxon>
        <taxon>Magnoliopsida</taxon>
        <taxon>eudicotyledons</taxon>
        <taxon>Gunneridae</taxon>
        <taxon>Pentapetalae</taxon>
        <taxon>rosids</taxon>
        <taxon>fabids</taxon>
        <taxon>Fabales</taxon>
        <taxon>Fabaceae</taxon>
        <taxon>Cercidoideae</taxon>
        <taxon>Cercideae</taxon>
        <taxon>Bauhiniinae</taxon>
        <taxon>Bauhinia</taxon>
    </lineage>
</organism>
<dbReference type="Proteomes" id="UP000828941">
    <property type="component" value="Chromosome 12"/>
</dbReference>
<name>A0ACB9L7U4_BAUVA</name>
<accession>A0ACB9L7U4</accession>
<evidence type="ECO:0000313" key="2">
    <source>
        <dbReference type="Proteomes" id="UP000828941"/>
    </source>
</evidence>
<protein>
    <submittedName>
        <fullName evidence="1">Uncharacterized protein</fullName>
    </submittedName>
</protein>
<reference evidence="1 2" key="1">
    <citation type="journal article" date="2022" name="DNA Res.">
        <title>Chromosomal-level genome assembly of the orchid tree Bauhinia variegata (Leguminosae; Cercidoideae) supports the allotetraploid origin hypothesis of Bauhinia.</title>
        <authorList>
            <person name="Zhong Y."/>
            <person name="Chen Y."/>
            <person name="Zheng D."/>
            <person name="Pang J."/>
            <person name="Liu Y."/>
            <person name="Luo S."/>
            <person name="Meng S."/>
            <person name="Qian L."/>
            <person name="Wei D."/>
            <person name="Dai S."/>
            <person name="Zhou R."/>
        </authorList>
    </citation>
    <scope>NUCLEOTIDE SEQUENCE [LARGE SCALE GENOMIC DNA]</scope>
    <source>
        <strain evidence="1">BV-YZ2020</strain>
    </source>
</reference>
<gene>
    <name evidence="1" type="ORF">L6164_028807</name>
</gene>
<sequence>MSKSFLFALLIGLALAVLNQAQDQSGFISIDCGLQENGRYTEPHTEIDYVSDAGFISSGVIHQLPDEIKSKFFNRQNFWTYRSFPEGRRNCYKINVIPGARNLIRAVFLYGNYNGSNSFSSFDLHLGPNYWDSVQIEDRGNPYHFEIIHIPSLDYLQICLINKFLGTPFINSLELRPLNNNTYITDSGSLALVKKRFDLGLTIETTYRFNYDVYDRIWWKLDEQVGQNNWTSFSNSIPAGSLKNNDFQPPEIVMSTWVTPVNASAPLNFSWTPPKASNQYYVYMHFAELQELAKNETRAFNVILNGQTQNETIVPKYLKVDTFYSRSAISGERFEILLVRTQNSTLPPILNAIEIYKVKEFPQSETNQEDFDAITSIQSTYGLKRNWQGDPCSPIEYLWDGLNCTDDGYNSSRITTLNLSSSGLTGKVDSSISKLTRDLSNNSLNGEMPTFLSQLEFLKTLNLENNYLTGSLPSELIEKSRRGTLSIRVNQNPNIKNNNKRKNVTIAVVASVCGVLIILTVVAVLIWTLKRTKPKHMTIKRDPNDTLVKIQKRQYSYFDVINITNNFERIIGKGGFGTVYHGSIDDMEVAVKMLSPSSAQGYQQFQAEVKLLMTVHHRNLTSLIGYCNEETNKGLIYEYMANGNLHEHLSGKHSKSKFLTWEDRLRISIDAAQGLEYLHNGCKPPITHRDIKSTNILLNEHFQGKISDFGLSKTVKAIDEGTQTSSIVGGTPGYMDPEFNVTNKITDKSDVYSFGVVLLELITNRQPVIVRNGEMIHIGQWVNSLVKNGDIKKIVYSGLHGEFDSNSAWKAVELAIACVSLNSKSRPTMSEVVDGLKECLATALPQTNQSGVTTTGLEEELILNPSVDSAPQAR</sequence>
<dbReference type="EMBL" id="CM039437">
    <property type="protein sequence ID" value="KAI4305442.1"/>
    <property type="molecule type" value="Genomic_DNA"/>
</dbReference>